<gene>
    <name evidence="9" type="primary">trpF</name>
    <name evidence="11" type="ORF">IV49_GL000396</name>
</gene>
<dbReference type="Proteomes" id="UP000051841">
    <property type="component" value="Unassembled WGS sequence"/>
</dbReference>
<sequence length="190" mass="21552">MKIKICGLSREEDIAYVNEAKPDLVGFVFAKSRRQVSDKQAKKLKSLLDTHIKSVGVFIDEPREHIVNLVKEGIIDIIQLHGHESQDDIEYYKKTCRVPIIKARHVDDSTHYDCDFDLIDNINPGSGQKFDWSLIKVNKPTFLAGGIGIDDIEELSHLPIVGIDLSSSVETDGKKDREKIIDIVRRVRCK</sequence>
<name>A0A0R2HLK6_9FIRM</name>
<evidence type="ECO:0000259" key="10">
    <source>
        <dbReference type="Pfam" id="PF00697"/>
    </source>
</evidence>
<dbReference type="Gene3D" id="3.20.20.70">
    <property type="entry name" value="Aldolase class I"/>
    <property type="match status" value="1"/>
</dbReference>
<dbReference type="Pfam" id="PF00697">
    <property type="entry name" value="PRAI"/>
    <property type="match status" value="1"/>
</dbReference>
<feature type="domain" description="N-(5'phosphoribosyl) anthranilate isomerase (PRAI)" evidence="10">
    <location>
        <begin position="3"/>
        <end position="185"/>
    </location>
</feature>
<dbReference type="PANTHER" id="PTHR42894:SF1">
    <property type="entry name" value="N-(5'-PHOSPHORIBOSYL)ANTHRANILATE ISOMERASE"/>
    <property type="match status" value="1"/>
</dbReference>
<evidence type="ECO:0000256" key="2">
    <source>
        <dbReference type="ARBA" id="ARBA00004664"/>
    </source>
</evidence>
<keyword evidence="8 9" id="KW-0413">Isomerase</keyword>
<comment type="catalytic activity">
    <reaction evidence="1 9">
        <text>N-(5-phospho-beta-D-ribosyl)anthranilate = 1-(2-carboxyphenylamino)-1-deoxy-D-ribulose 5-phosphate</text>
        <dbReference type="Rhea" id="RHEA:21540"/>
        <dbReference type="ChEBI" id="CHEBI:18277"/>
        <dbReference type="ChEBI" id="CHEBI:58613"/>
        <dbReference type="EC" id="5.3.1.24"/>
    </reaction>
</comment>
<dbReference type="InterPro" id="IPR013785">
    <property type="entry name" value="Aldolase_TIM"/>
</dbReference>
<evidence type="ECO:0000313" key="12">
    <source>
        <dbReference type="Proteomes" id="UP000051841"/>
    </source>
</evidence>
<keyword evidence="12" id="KW-1185">Reference proteome</keyword>
<dbReference type="SUPFAM" id="SSF51366">
    <property type="entry name" value="Ribulose-phoshate binding barrel"/>
    <property type="match status" value="1"/>
</dbReference>
<dbReference type="RefSeq" id="WP_029070555.1">
    <property type="nucleotide sequence ID" value="NZ_JNKN01000015.1"/>
</dbReference>
<evidence type="ECO:0000256" key="3">
    <source>
        <dbReference type="ARBA" id="ARBA00012572"/>
    </source>
</evidence>
<evidence type="ECO:0000256" key="1">
    <source>
        <dbReference type="ARBA" id="ARBA00001164"/>
    </source>
</evidence>
<keyword evidence="5 9" id="KW-0028">Amino-acid biosynthesis</keyword>
<keyword evidence="7 9" id="KW-0057">Aromatic amino acid biosynthesis</keyword>
<dbReference type="GO" id="GO:0000162">
    <property type="term" value="P:L-tryptophan biosynthetic process"/>
    <property type="evidence" value="ECO:0007669"/>
    <property type="project" value="UniProtKB-UniRule"/>
</dbReference>
<dbReference type="InterPro" id="IPR044643">
    <property type="entry name" value="TrpF_fam"/>
</dbReference>
<comment type="similarity">
    <text evidence="9">Belongs to the TrpF family.</text>
</comment>
<comment type="pathway">
    <text evidence="2 9">Amino-acid biosynthesis; L-tryptophan biosynthesis; L-tryptophan from chorismate: step 3/5.</text>
</comment>
<evidence type="ECO:0000256" key="9">
    <source>
        <dbReference type="HAMAP-Rule" id="MF_00135"/>
    </source>
</evidence>
<dbReference type="UniPathway" id="UPA00035">
    <property type="reaction ID" value="UER00042"/>
</dbReference>
<dbReference type="GO" id="GO:0004640">
    <property type="term" value="F:phosphoribosylanthranilate isomerase activity"/>
    <property type="evidence" value="ECO:0007669"/>
    <property type="project" value="UniProtKB-UniRule"/>
</dbReference>
<dbReference type="PATRIC" id="fig|1410657.5.peg.420"/>
<evidence type="ECO:0000256" key="4">
    <source>
        <dbReference type="ARBA" id="ARBA00022272"/>
    </source>
</evidence>
<dbReference type="CDD" id="cd00405">
    <property type="entry name" value="PRAI"/>
    <property type="match status" value="1"/>
</dbReference>
<dbReference type="InterPro" id="IPR011060">
    <property type="entry name" value="RibuloseP-bd_barrel"/>
</dbReference>
<dbReference type="InterPro" id="IPR001240">
    <property type="entry name" value="PRAI_dom"/>
</dbReference>
<organism evidence="11 12">
    <name type="scientific">Kandleria vitulina DSM 20405</name>
    <dbReference type="NCBI Taxonomy" id="1410657"/>
    <lineage>
        <taxon>Bacteria</taxon>
        <taxon>Bacillati</taxon>
        <taxon>Bacillota</taxon>
        <taxon>Erysipelotrichia</taxon>
        <taxon>Erysipelotrichales</taxon>
        <taxon>Coprobacillaceae</taxon>
        <taxon>Kandleria</taxon>
    </lineage>
</organism>
<evidence type="ECO:0000256" key="8">
    <source>
        <dbReference type="ARBA" id="ARBA00023235"/>
    </source>
</evidence>
<proteinExistence type="inferred from homology"/>
<dbReference type="EMBL" id="JQBL01000013">
    <property type="protein sequence ID" value="KRN50157.1"/>
    <property type="molecule type" value="Genomic_DNA"/>
</dbReference>
<dbReference type="AlphaFoldDB" id="A0A0R2HLK6"/>
<dbReference type="HAMAP" id="MF_00135">
    <property type="entry name" value="PRAI"/>
    <property type="match status" value="1"/>
</dbReference>
<keyword evidence="6 9" id="KW-0822">Tryptophan biosynthesis</keyword>
<dbReference type="PANTHER" id="PTHR42894">
    <property type="entry name" value="N-(5'-PHOSPHORIBOSYL)ANTHRANILATE ISOMERASE"/>
    <property type="match status" value="1"/>
</dbReference>
<reference evidence="11 12" key="1">
    <citation type="journal article" date="2015" name="Genome Announc.">
        <title>Expanding the biotechnology potential of lactobacilli through comparative genomics of 213 strains and associated genera.</title>
        <authorList>
            <person name="Sun Z."/>
            <person name="Harris H.M."/>
            <person name="McCann A."/>
            <person name="Guo C."/>
            <person name="Argimon S."/>
            <person name="Zhang W."/>
            <person name="Yang X."/>
            <person name="Jeffery I.B."/>
            <person name="Cooney J.C."/>
            <person name="Kagawa T.F."/>
            <person name="Liu W."/>
            <person name="Song Y."/>
            <person name="Salvetti E."/>
            <person name="Wrobel A."/>
            <person name="Rasinkangas P."/>
            <person name="Parkhill J."/>
            <person name="Rea M.C."/>
            <person name="O'Sullivan O."/>
            <person name="Ritari J."/>
            <person name="Douillard F.P."/>
            <person name="Paul Ross R."/>
            <person name="Yang R."/>
            <person name="Briner A.E."/>
            <person name="Felis G.E."/>
            <person name="de Vos W.M."/>
            <person name="Barrangou R."/>
            <person name="Klaenhammer T.R."/>
            <person name="Caufield P.W."/>
            <person name="Cui Y."/>
            <person name="Zhang H."/>
            <person name="O'Toole P.W."/>
        </authorList>
    </citation>
    <scope>NUCLEOTIDE SEQUENCE [LARGE SCALE GENOMIC DNA]</scope>
    <source>
        <strain evidence="11 12">DSM 20405</strain>
    </source>
</reference>
<dbReference type="EC" id="5.3.1.24" evidence="3 9"/>
<comment type="caution">
    <text evidence="11">The sequence shown here is derived from an EMBL/GenBank/DDBJ whole genome shotgun (WGS) entry which is preliminary data.</text>
</comment>
<protein>
    <recommendedName>
        <fullName evidence="4 9">N-(5'-phosphoribosyl)anthranilate isomerase</fullName>
        <shortName evidence="9">PRAI</shortName>
        <ecNumber evidence="3 9">5.3.1.24</ecNumber>
    </recommendedName>
</protein>
<evidence type="ECO:0000256" key="5">
    <source>
        <dbReference type="ARBA" id="ARBA00022605"/>
    </source>
</evidence>
<evidence type="ECO:0000313" key="11">
    <source>
        <dbReference type="EMBL" id="KRN50157.1"/>
    </source>
</evidence>
<evidence type="ECO:0000256" key="6">
    <source>
        <dbReference type="ARBA" id="ARBA00022822"/>
    </source>
</evidence>
<accession>A0A0R2HLK6</accession>
<evidence type="ECO:0000256" key="7">
    <source>
        <dbReference type="ARBA" id="ARBA00023141"/>
    </source>
</evidence>